<reference evidence="1 2" key="1">
    <citation type="journal article" date="2010" name="Virology">
        <title>A jumbo phage infecting the phytopathogen Ralstonia solanacearum defines a new lineage of the Myoviridae family.</title>
        <authorList>
            <person name="Yamada T."/>
            <person name="Satoh S."/>
            <person name="Ishikawa H."/>
            <person name="Fujiwara A."/>
            <person name="Kawasaki T."/>
            <person name="Fujie M."/>
            <person name="Ogata H."/>
        </authorList>
    </citation>
    <scope>NUCLEOTIDE SEQUENCE [LARGE SCALE GENOMIC DNA]</scope>
</reference>
<evidence type="ECO:0000313" key="1">
    <source>
        <dbReference type="EMBL" id="BAG41740.1"/>
    </source>
</evidence>
<evidence type="ECO:0000313" key="2">
    <source>
        <dbReference type="Proteomes" id="UP000001034"/>
    </source>
</evidence>
<protein>
    <submittedName>
        <fullName evidence="1">Uncharacterized protein</fullName>
    </submittedName>
</protein>
<keyword evidence="2" id="KW-1185">Reference proteome</keyword>
<dbReference type="KEGG" id="vg:6369924"/>
<name>B2ZYA7_9CAUD</name>
<organism evidence="1 2">
    <name type="scientific">Ralstonia phage phiRSL1</name>
    <dbReference type="NCBI Taxonomy" id="1980924"/>
    <lineage>
        <taxon>Viruses</taxon>
        <taxon>Duplodnaviria</taxon>
        <taxon>Heunggongvirae</taxon>
        <taxon>Uroviricota</taxon>
        <taxon>Caudoviricetes</taxon>
        <taxon>Mieseafarmvirus</taxon>
        <taxon>Mieseafarmvirus RSL1</taxon>
    </lineage>
</organism>
<accession>B2ZYA7</accession>
<dbReference type="EMBL" id="AB366653">
    <property type="protein sequence ID" value="BAG41740.1"/>
    <property type="molecule type" value="Genomic_DNA"/>
</dbReference>
<dbReference type="RefSeq" id="YP_001950170.1">
    <property type="nucleotide sequence ID" value="NC_010811.2"/>
</dbReference>
<dbReference type="GeneID" id="6369924"/>
<dbReference type="Proteomes" id="UP000001034">
    <property type="component" value="Segment"/>
</dbReference>
<sequence length="179" mass="20581">MKNLSKHYDLIPLVDGVLLDKVRHQKMVDGGLRWTPEPTIWNGDWPRMPIISLALRTPNNFKCPTMDLTLDDVPEEVRVAQGQSPVAKFRLQVTSKYIVFQVLPLGMGVDLRRNLRDDVTGPNPLVHDWMQIAFSTHGFPFIRNFVPRPHVVRAIRLRARRLQDPKLTQTALMKDILGM</sequence>
<proteinExistence type="predicted"/>